<evidence type="ECO:0000313" key="1">
    <source>
        <dbReference type="EMBL" id="EMA47319.1"/>
    </source>
</evidence>
<gene>
    <name evidence="1" type="ORF">C448_05463</name>
</gene>
<dbReference type="AlphaFoldDB" id="M0MRE9"/>
<proteinExistence type="predicted"/>
<dbReference type="Proteomes" id="UP000011568">
    <property type="component" value="Unassembled WGS sequence"/>
</dbReference>
<dbReference type="PATRIC" id="fig|931277.6.peg.1064"/>
<organism evidence="1 2">
    <name type="scientific">Halococcus morrhuae DSM 1307</name>
    <dbReference type="NCBI Taxonomy" id="931277"/>
    <lineage>
        <taxon>Archaea</taxon>
        <taxon>Methanobacteriati</taxon>
        <taxon>Methanobacteriota</taxon>
        <taxon>Stenosarchaea group</taxon>
        <taxon>Halobacteria</taxon>
        <taxon>Halobacteriales</taxon>
        <taxon>Halococcaceae</taxon>
        <taxon>Halococcus</taxon>
    </lineage>
</organism>
<keyword evidence="2" id="KW-1185">Reference proteome</keyword>
<accession>M0MRE9</accession>
<dbReference type="STRING" id="931277.C448_05463"/>
<evidence type="ECO:0000313" key="2">
    <source>
        <dbReference type="Proteomes" id="UP000011568"/>
    </source>
</evidence>
<dbReference type="EMBL" id="AOMC01000079">
    <property type="protein sequence ID" value="EMA47319.1"/>
    <property type="molecule type" value="Genomic_DNA"/>
</dbReference>
<comment type="caution">
    <text evidence="1">The sequence shown here is derived from an EMBL/GenBank/DDBJ whole genome shotgun (WGS) entry which is preliminary data.</text>
</comment>
<name>M0MRE9_HALMO</name>
<sequence length="80" mass="9254">MAECRDLCEWFGVSRTRAAIHHWYQSFAEHYDQNFTAEPDRVAVDEKQIQIENEQKVSVPHKARRLTASECEFGGEIGAE</sequence>
<protein>
    <submittedName>
        <fullName evidence="1">Transposase</fullName>
    </submittedName>
</protein>
<reference evidence="1 2" key="1">
    <citation type="journal article" date="2014" name="PLoS Genet.">
        <title>Phylogenetically driven sequencing of extremely halophilic archaea reveals strategies for static and dynamic osmo-response.</title>
        <authorList>
            <person name="Becker E.A."/>
            <person name="Seitzer P.M."/>
            <person name="Tritt A."/>
            <person name="Larsen D."/>
            <person name="Krusor M."/>
            <person name="Yao A.I."/>
            <person name="Wu D."/>
            <person name="Madern D."/>
            <person name="Eisen J.A."/>
            <person name="Darling A.E."/>
            <person name="Facciotti M.T."/>
        </authorList>
    </citation>
    <scope>NUCLEOTIDE SEQUENCE [LARGE SCALE GENOMIC DNA]</scope>
    <source>
        <strain evidence="1 2">DSM 1307</strain>
    </source>
</reference>